<dbReference type="Pfam" id="PF24859">
    <property type="entry name" value="FdhE_central"/>
    <property type="match status" value="1"/>
</dbReference>
<feature type="domain" description="FdhE C-terminal" evidence="3">
    <location>
        <begin position="176"/>
        <end position="249"/>
    </location>
</feature>
<evidence type="ECO:0000259" key="2">
    <source>
        <dbReference type="Pfam" id="PF24859"/>
    </source>
</evidence>
<dbReference type="InterPro" id="IPR024064">
    <property type="entry name" value="FdhE-like_sf"/>
</dbReference>
<dbReference type="InterPro" id="IPR006452">
    <property type="entry name" value="Formate_DH_accessory"/>
</dbReference>
<evidence type="ECO:0000256" key="1">
    <source>
        <dbReference type="ARBA" id="ARBA00022490"/>
    </source>
</evidence>
<dbReference type="OrthoDB" id="9811074at2"/>
<dbReference type="STRING" id="608538.HTH_0933"/>
<feature type="domain" description="FdhE central" evidence="2">
    <location>
        <begin position="137"/>
        <end position="174"/>
    </location>
</feature>
<dbReference type="SUPFAM" id="SSF144020">
    <property type="entry name" value="FdhE-like"/>
    <property type="match status" value="1"/>
</dbReference>
<dbReference type="InterPro" id="IPR056796">
    <property type="entry name" value="FdhE_C"/>
</dbReference>
<evidence type="ECO:0000313" key="4">
    <source>
        <dbReference type="EMBL" id="BAI69392.1"/>
    </source>
</evidence>
<accession>D3DHU0</accession>
<organism evidence="4 5">
    <name type="scientific">Hydrogenobacter thermophilus (strain DSM 6534 / IAM 12695 / TK-6)</name>
    <dbReference type="NCBI Taxonomy" id="608538"/>
    <lineage>
        <taxon>Bacteria</taxon>
        <taxon>Pseudomonadati</taxon>
        <taxon>Aquificota</taxon>
        <taxon>Aquificia</taxon>
        <taxon>Aquificales</taxon>
        <taxon>Aquificaceae</taxon>
        <taxon>Hydrogenobacter</taxon>
    </lineage>
</organism>
<dbReference type="KEGG" id="hte:Hydth_0929"/>
<name>D3DHU0_HYDTT</name>
<sequence>MSLIKLREREYHLERLIVLKKRHPEVSHVLDFLHSTMSFQKEVYERLKDCDWKGHIKKIYQLLDICRDYGSPLIQEKVQELRKLDKEALIRKVDSFLKDKDAPDEERFIFLTFLNPFFSKGSEEMDIKKDQWLKNRCPVCGFKPCVSYIADGEDVEGARYLVCVLCNTEWLYNRTQCVRCGNNEDNTLEYYYDQGESYAILQVCKKCDTYMKVIDMRKDGLAVPHLDDIATLSLDLWAKERGFLKFERNIIGL</sequence>
<dbReference type="KEGG" id="hth:HTH_0933"/>
<dbReference type="Proteomes" id="UP000002574">
    <property type="component" value="Chromosome"/>
</dbReference>
<dbReference type="CDD" id="cd16341">
    <property type="entry name" value="FdhE"/>
    <property type="match status" value="1"/>
</dbReference>
<dbReference type="PANTHER" id="PTHR37689">
    <property type="entry name" value="PROTEIN FDHE"/>
    <property type="match status" value="1"/>
</dbReference>
<evidence type="ECO:0000259" key="3">
    <source>
        <dbReference type="Pfam" id="PF24860"/>
    </source>
</evidence>
<dbReference type="GO" id="GO:0008199">
    <property type="term" value="F:ferric iron binding"/>
    <property type="evidence" value="ECO:0007669"/>
    <property type="project" value="TreeGrafter"/>
</dbReference>
<dbReference type="Pfam" id="PF24860">
    <property type="entry name" value="FdhE_C"/>
    <property type="match status" value="1"/>
</dbReference>
<dbReference type="GO" id="GO:0005829">
    <property type="term" value="C:cytosol"/>
    <property type="evidence" value="ECO:0007669"/>
    <property type="project" value="TreeGrafter"/>
</dbReference>
<keyword evidence="1" id="KW-0963">Cytoplasm</keyword>
<dbReference type="RefSeq" id="WP_012963572.1">
    <property type="nucleotide sequence ID" value="NC_013799.1"/>
</dbReference>
<dbReference type="GO" id="GO:0051604">
    <property type="term" value="P:protein maturation"/>
    <property type="evidence" value="ECO:0007669"/>
    <property type="project" value="TreeGrafter"/>
</dbReference>
<gene>
    <name evidence="4" type="primary">fdhE</name>
    <name evidence="4" type="ordered locus">HTH_0933</name>
</gene>
<reference evidence="4 5" key="1">
    <citation type="journal article" date="2010" name="J. Bacteriol.">
        <title>Complete genome sequence of the thermophilic, obligately chemolithoautotrophic hydrogen-oxidizing bacterium Hydrogenobacter thermophilus TK-6.</title>
        <authorList>
            <person name="Arai H."/>
            <person name="Kanbe H."/>
            <person name="Ishii M."/>
            <person name="Igarashi Y."/>
        </authorList>
    </citation>
    <scope>NUCLEOTIDE SEQUENCE [LARGE SCALE GENOMIC DNA]</scope>
    <source>
        <strain evidence="5">DSM 6534 / IAM 12695 / TK-6 [Tokyo]</strain>
    </source>
</reference>
<evidence type="ECO:0000313" key="5">
    <source>
        <dbReference type="Proteomes" id="UP000002574"/>
    </source>
</evidence>
<dbReference type="InterPro" id="IPR056797">
    <property type="entry name" value="FdhE_central"/>
</dbReference>
<dbReference type="Gene3D" id="3.90.1670.10">
    <property type="entry name" value="FdhE-like domain"/>
    <property type="match status" value="1"/>
</dbReference>
<dbReference type="AlphaFoldDB" id="D3DHU0"/>
<protein>
    <submittedName>
        <fullName evidence="4">Formate dehydrogenase formation protein FdhE</fullName>
    </submittedName>
</protein>
<dbReference type="PANTHER" id="PTHR37689:SF1">
    <property type="entry name" value="PROTEIN FDHE"/>
    <property type="match status" value="1"/>
</dbReference>
<keyword evidence="5" id="KW-1185">Reference proteome</keyword>
<dbReference type="eggNOG" id="COG3058">
    <property type="taxonomic scope" value="Bacteria"/>
</dbReference>
<proteinExistence type="predicted"/>
<dbReference type="EMBL" id="AP011112">
    <property type="protein sequence ID" value="BAI69392.1"/>
    <property type="molecule type" value="Genomic_DNA"/>
</dbReference>